<organism evidence="1 2">
    <name type="scientific">Pseudacidovorax intermedius</name>
    <dbReference type="NCBI Taxonomy" id="433924"/>
    <lineage>
        <taxon>Bacteria</taxon>
        <taxon>Pseudomonadati</taxon>
        <taxon>Pseudomonadota</taxon>
        <taxon>Betaproteobacteria</taxon>
        <taxon>Burkholderiales</taxon>
        <taxon>Comamonadaceae</taxon>
        <taxon>Pseudacidovorax</taxon>
    </lineage>
</organism>
<name>A0A147H0R1_9BURK</name>
<evidence type="ECO:0000313" key="2">
    <source>
        <dbReference type="Proteomes" id="UP000072741"/>
    </source>
</evidence>
<dbReference type="RefSeq" id="WP_058641555.1">
    <property type="nucleotide sequence ID" value="NZ_LDSL01000051.1"/>
</dbReference>
<gene>
    <name evidence="1" type="ORF">NS331_08480</name>
</gene>
<reference evidence="1 2" key="1">
    <citation type="journal article" date="2016" name="Front. Microbiol.">
        <title>Genomic Resource of Rice Seed Associated Bacteria.</title>
        <authorList>
            <person name="Midha S."/>
            <person name="Bansal K."/>
            <person name="Sharma S."/>
            <person name="Kumar N."/>
            <person name="Patil P.P."/>
            <person name="Chaudhry V."/>
            <person name="Patil P.B."/>
        </authorList>
    </citation>
    <scope>NUCLEOTIDE SEQUENCE [LARGE SCALE GENOMIC DNA]</scope>
    <source>
        <strain evidence="1 2">NS331</strain>
    </source>
</reference>
<keyword evidence="2" id="KW-1185">Reference proteome</keyword>
<comment type="caution">
    <text evidence="1">The sequence shown here is derived from an EMBL/GenBank/DDBJ whole genome shotgun (WGS) entry which is preliminary data.</text>
</comment>
<proteinExistence type="predicted"/>
<sequence>MHAQQQILEALRAGLLGATDAGDRVYLDRVRALDATQLPAILIREHEQGEEVDPPVAGRAEQRRLRVLLRAVVADVDEAPGKARALGLQIERVLGAPSFKAIKANRVRLLASRHMPFDGGEVPMSAREQLWAVTYFLLRREAPDQPS</sequence>
<evidence type="ECO:0000313" key="1">
    <source>
        <dbReference type="EMBL" id="KTT23242.1"/>
    </source>
</evidence>
<dbReference type="OrthoDB" id="9903106at2"/>
<dbReference type="EMBL" id="LDSL01000051">
    <property type="protein sequence ID" value="KTT23242.1"/>
    <property type="molecule type" value="Genomic_DNA"/>
</dbReference>
<dbReference type="Proteomes" id="UP000072741">
    <property type="component" value="Unassembled WGS sequence"/>
</dbReference>
<protein>
    <submittedName>
        <fullName evidence="1">Uncharacterized protein</fullName>
    </submittedName>
</protein>
<accession>A0A147H0R1</accession>
<dbReference type="AlphaFoldDB" id="A0A147H0R1"/>